<dbReference type="Proteomes" id="UP000283727">
    <property type="component" value="Unassembled WGS sequence"/>
</dbReference>
<reference evidence="2 3" key="1">
    <citation type="submission" date="2018-08" db="EMBL/GenBank/DDBJ databases">
        <title>A genome reference for cultivated species of the human gut microbiota.</title>
        <authorList>
            <person name="Zou Y."/>
            <person name="Xue W."/>
            <person name="Luo G."/>
        </authorList>
    </citation>
    <scope>NUCLEOTIDE SEQUENCE [LARGE SCALE GENOMIC DNA]</scope>
    <source>
        <strain evidence="2 3">AM12-10</strain>
    </source>
</reference>
<dbReference type="AlphaFoldDB" id="A0A415C2Q7"/>
<accession>A0A415C2Q7</accession>
<evidence type="ECO:0000256" key="1">
    <source>
        <dbReference type="SAM" id="MobiDB-lite"/>
    </source>
</evidence>
<proteinExistence type="predicted"/>
<name>A0A415C2Q7_BIFBI</name>
<dbReference type="EMBL" id="QRLR01000006">
    <property type="protein sequence ID" value="RHJ22008.1"/>
    <property type="molecule type" value="Genomic_DNA"/>
</dbReference>
<organism evidence="2 3">
    <name type="scientific">Bifidobacterium bifidum</name>
    <dbReference type="NCBI Taxonomy" id="1681"/>
    <lineage>
        <taxon>Bacteria</taxon>
        <taxon>Bacillati</taxon>
        <taxon>Actinomycetota</taxon>
        <taxon>Actinomycetes</taxon>
        <taxon>Bifidobacteriales</taxon>
        <taxon>Bifidobacteriaceae</taxon>
        <taxon>Bifidobacterium</taxon>
    </lineage>
</organism>
<gene>
    <name evidence="2" type="ORF">DW137_09250</name>
</gene>
<sequence>MAALQHMSLRQKNRSVADCREERADSRTKQRWTVNYVRHMLTNYDRLLLCVPDEGKTGLKVMVLDEIAKTYPFLKEECERQKNPSWKGRDSDEC</sequence>
<evidence type="ECO:0000313" key="2">
    <source>
        <dbReference type="EMBL" id="RHJ22008.1"/>
    </source>
</evidence>
<evidence type="ECO:0000313" key="3">
    <source>
        <dbReference type="Proteomes" id="UP000283727"/>
    </source>
</evidence>
<feature type="region of interest" description="Disordered" evidence="1">
    <location>
        <begin position="1"/>
        <end position="25"/>
    </location>
</feature>
<feature type="compositionally biased region" description="Basic and acidic residues" evidence="1">
    <location>
        <begin position="15"/>
        <end position="25"/>
    </location>
</feature>
<protein>
    <submittedName>
        <fullName evidence="2">Uncharacterized protein</fullName>
    </submittedName>
</protein>
<comment type="caution">
    <text evidence="2">The sequence shown here is derived from an EMBL/GenBank/DDBJ whole genome shotgun (WGS) entry which is preliminary data.</text>
</comment>